<name>A0A317MVX6_9GAMM</name>
<dbReference type="GO" id="GO:0032259">
    <property type="term" value="P:methylation"/>
    <property type="evidence" value="ECO:0007669"/>
    <property type="project" value="UniProtKB-KW"/>
</dbReference>
<dbReference type="RefSeq" id="WP_110018250.1">
    <property type="nucleotide sequence ID" value="NZ_QGTJ01000004.1"/>
</dbReference>
<dbReference type="PANTHER" id="PTHR12049">
    <property type="entry name" value="PROTEIN ARGININE METHYLTRANSFERASE NDUFAF7, MITOCHONDRIAL"/>
    <property type="match status" value="1"/>
</dbReference>
<keyword evidence="2 3" id="KW-0808">Transferase</keyword>
<dbReference type="OrthoDB" id="9794208at2"/>
<sequence>MRRPESSLADLPVPPQAALELSARLEQSIREAIAAAGGALGFERYMALALYAPGLGYYSAGSTKFGAAGDFVTAPELSPLFSRCLARQCTQVLAALGGGDILEFGAGSGVMAADILAELAALDALPARYLILEASAELRARQQQTLAARVPALLGRVHWLDALPERLRGVVLGNEVLDAMPVRRFCIEADGPRELVVRVDEAGRLALGTVAADAGLSAAIAGIEAQVGALPPDYSSEFNPYLDGWIAALGETLEAGAVLLIDYGYSRAEYYHPQRNRGTLLCHYRHRAHEDALRWPGLQDITANVDFTAVADAALAAGFDIEGYCGQAYFLFGCGLEQMLAEIDPTEILAHTERVRQIKLLTLPGEMGERFRVIGLGRNLDVRLCGFAMFDERGRL</sequence>
<comment type="caution">
    <text evidence="3">The sequence shown here is derived from an EMBL/GenBank/DDBJ whole genome shotgun (WGS) entry which is preliminary data.</text>
</comment>
<dbReference type="AlphaFoldDB" id="A0A317MVX6"/>
<evidence type="ECO:0000256" key="2">
    <source>
        <dbReference type="ARBA" id="ARBA00022679"/>
    </source>
</evidence>
<dbReference type="Proteomes" id="UP000246569">
    <property type="component" value="Unassembled WGS sequence"/>
</dbReference>
<keyword evidence="4" id="KW-1185">Reference proteome</keyword>
<gene>
    <name evidence="3" type="ORF">C7443_104223</name>
</gene>
<dbReference type="InterPro" id="IPR003788">
    <property type="entry name" value="NDUFAF7"/>
</dbReference>
<proteinExistence type="predicted"/>
<dbReference type="SUPFAM" id="SSF53335">
    <property type="entry name" value="S-adenosyl-L-methionine-dependent methyltransferases"/>
    <property type="match status" value="1"/>
</dbReference>
<evidence type="ECO:0000256" key="1">
    <source>
        <dbReference type="ARBA" id="ARBA00022603"/>
    </source>
</evidence>
<evidence type="ECO:0000313" key="4">
    <source>
        <dbReference type="Proteomes" id="UP000246569"/>
    </source>
</evidence>
<dbReference type="PANTHER" id="PTHR12049:SF7">
    <property type="entry name" value="PROTEIN ARGININE METHYLTRANSFERASE NDUFAF7, MITOCHONDRIAL"/>
    <property type="match status" value="1"/>
</dbReference>
<protein>
    <submittedName>
        <fullName evidence="3">SAM-dependent MidA family methyltransferase</fullName>
    </submittedName>
</protein>
<accession>A0A317MVX6</accession>
<dbReference type="EMBL" id="QGTJ01000004">
    <property type="protein sequence ID" value="PWV62427.1"/>
    <property type="molecule type" value="Genomic_DNA"/>
</dbReference>
<evidence type="ECO:0000313" key="3">
    <source>
        <dbReference type="EMBL" id="PWV62427.1"/>
    </source>
</evidence>
<dbReference type="Gene3D" id="3.40.50.12710">
    <property type="match status" value="1"/>
</dbReference>
<organism evidence="3 4">
    <name type="scientific">Plasticicumulans acidivorans</name>
    <dbReference type="NCBI Taxonomy" id="886464"/>
    <lineage>
        <taxon>Bacteria</taxon>
        <taxon>Pseudomonadati</taxon>
        <taxon>Pseudomonadota</taxon>
        <taxon>Gammaproteobacteria</taxon>
        <taxon>Candidatus Competibacteraceae</taxon>
        <taxon>Plasticicumulans</taxon>
    </lineage>
</organism>
<dbReference type="InterPro" id="IPR038375">
    <property type="entry name" value="NDUFAF7_sf"/>
</dbReference>
<dbReference type="Pfam" id="PF02636">
    <property type="entry name" value="Methyltransf_28"/>
    <property type="match status" value="1"/>
</dbReference>
<dbReference type="GO" id="GO:0035243">
    <property type="term" value="F:protein-arginine omega-N symmetric methyltransferase activity"/>
    <property type="evidence" value="ECO:0007669"/>
    <property type="project" value="TreeGrafter"/>
</dbReference>
<keyword evidence="1 3" id="KW-0489">Methyltransferase</keyword>
<reference evidence="3 4" key="1">
    <citation type="submission" date="2018-05" db="EMBL/GenBank/DDBJ databases">
        <title>Genomic Encyclopedia of Type Strains, Phase IV (KMG-IV): sequencing the most valuable type-strain genomes for metagenomic binning, comparative biology and taxonomic classification.</title>
        <authorList>
            <person name="Goeker M."/>
        </authorList>
    </citation>
    <scope>NUCLEOTIDE SEQUENCE [LARGE SCALE GENOMIC DNA]</scope>
    <source>
        <strain evidence="3 4">DSM 23606</strain>
    </source>
</reference>
<dbReference type="InterPro" id="IPR029063">
    <property type="entry name" value="SAM-dependent_MTases_sf"/>
</dbReference>